<dbReference type="AlphaFoldDB" id="X1JGB0"/>
<gene>
    <name evidence="2" type="ORF">S06H3_03583</name>
    <name evidence="1" type="ORF">S06H3_05788</name>
</gene>
<dbReference type="EMBL" id="BARV01001183">
    <property type="protein sequence ID" value="GAH93007.1"/>
    <property type="molecule type" value="Genomic_DNA"/>
</dbReference>
<reference evidence="2" key="1">
    <citation type="journal article" date="2014" name="Front. Microbiol.">
        <title>High frequency of phylogenetically diverse reductive dehalogenase-homologous genes in deep subseafloor sedimentary metagenomes.</title>
        <authorList>
            <person name="Kawai M."/>
            <person name="Futagami T."/>
            <person name="Toyoda A."/>
            <person name="Takaki Y."/>
            <person name="Nishi S."/>
            <person name="Hori S."/>
            <person name="Arai W."/>
            <person name="Tsubouchi T."/>
            <person name="Morono Y."/>
            <person name="Uchiyama I."/>
            <person name="Ito T."/>
            <person name="Fujiyama A."/>
            <person name="Inagaki F."/>
            <person name="Takami H."/>
        </authorList>
    </citation>
    <scope>NUCLEOTIDE SEQUENCE</scope>
    <source>
        <strain evidence="2">Expedition CK06-06</strain>
    </source>
</reference>
<evidence type="ECO:0000313" key="2">
    <source>
        <dbReference type="EMBL" id="GAH93007.1"/>
    </source>
</evidence>
<protein>
    <submittedName>
        <fullName evidence="2">Uncharacterized protein</fullName>
    </submittedName>
</protein>
<sequence length="40" mass="4528">MCNVAAVFYNVWADTINLKLANYEKFNLAKGYLNFILANG</sequence>
<proteinExistence type="predicted"/>
<comment type="caution">
    <text evidence="2">The sequence shown here is derived from an EMBL/GenBank/DDBJ whole genome shotgun (WGS) entry which is preliminary data.</text>
</comment>
<accession>X1JGB0</accession>
<name>X1JGB0_9ZZZZ</name>
<evidence type="ECO:0000313" key="1">
    <source>
        <dbReference type="EMBL" id="GAH90260.1"/>
    </source>
</evidence>
<organism evidence="2">
    <name type="scientific">marine sediment metagenome</name>
    <dbReference type="NCBI Taxonomy" id="412755"/>
    <lineage>
        <taxon>unclassified sequences</taxon>
        <taxon>metagenomes</taxon>
        <taxon>ecological metagenomes</taxon>
    </lineage>
</organism>
<dbReference type="EMBL" id="BARV01002182">
    <property type="protein sequence ID" value="GAH90260.1"/>
    <property type="molecule type" value="Genomic_DNA"/>
</dbReference>